<dbReference type="RefSeq" id="WP_073249823.1">
    <property type="nucleotide sequence ID" value="NZ_FQVG01000057.1"/>
</dbReference>
<evidence type="ECO:0000256" key="5">
    <source>
        <dbReference type="ARBA" id="ARBA00023172"/>
    </source>
</evidence>
<comment type="similarity">
    <text evidence="2">Belongs to the 'phage' integrase family.</text>
</comment>
<feature type="domain" description="Core-binding (CB)" evidence="8">
    <location>
        <begin position="1"/>
        <end position="89"/>
    </location>
</feature>
<dbReference type="InterPro" id="IPR004107">
    <property type="entry name" value="Integrase_SAM-like_N"/>
</dbReference>
<dbReference type="InterPro" id="IPR010998">
    <property type="entry name" value="Integrase_recombinase_N"/>
</dbReference>
<dbReference type="PANTHER" id="PTHR30349">
    <property type="entry name" value="PHAGE INTEGRASE-RELATED"/>
    <property type="match status" value="1"/>
</dbReference>
<keyword evidence="4 6" id="KW-0238">DNA-binding</keyword>
<dbReference type="InterPro" id="IPR011010">
    <property type="entry name" value="DNA_brk_join_enz"/>
</dbReference>
<dbReference type="InterPro" id="IPR002104">
    <property type="entry name" value="Integrase_catalytic"/>
</dbReference>
<proteinExistence type="inferred from homology"/>
<dbReference type="Pfam" id="PF00589">
    <property type="entry name" value="Phage_integrase"/>
    <property type="match status" value="1"/>
</dbReference>
<sequence length="284" mass="33632">MILDSALKEYMVYMENREKSPKTISGYMQDLNFFKKWLEKMWNGPVYLEDIEFKDVEKFLKFLKDEKNYKPASRKRISIALKMFFKYAWKKGLCKTDISTEFENVKYVPKEREYLTEEEALYFIKEIKHPVVKVLTTTLLYTGMRISEALALRPEDVDIENGWIRINQGKGNKSRDIPICEKLERVLKDYFEWRVDSEQFFATEKTKALSVGRVQSIIKETRNRLGFKKHITPHVFRHSFASHLVKKDANIVSISKLLGHSNLKTTSIYTHTSREQLIDTIKMF</sequence>
<feature type="domain" description="Tyr recombinase" evidence="7">
    <location>
        <begin position="110"/>
        <end position="282"/>
    </location>
</feature>
<dbReference type="Proteomes" id="UP000184423">
    <property type="component" value="Unassembled WGS sequence"/>
</dbReference>
<dbReference type="PANTHER" id="PTHR30349:SF64">
    <property type="entry name" value="PROPHAGE INTEGRASE INTD-RELATED"/>
    <property type="match status" value="1"/>
</dbReference>
<gene>
    <name evidence="9" type="ORF">SAMN02746091_02289</name>
</gene>
<evidence type="ECO:0000256" key="2">
    <source>
        <dbReference type="ARBA" id="ARBA00008857"/>
    </source>
</evidence>
<dbReference type="GO" id="GO:0006310">
    <property type="term" value="P:DNA recombination"/>
    <property type="evidence" value="ECO:0007669"/>
    <property type="project" value="UniProtKB-KW"/>
</dbReference>
<evidence type="ECO:0000313" key="10">
    <source>
        <dbReference type="Proteomes" id="UP000184423"/>
    </source>
</evidence>
<protein>
    <submittedName>
        <fullName evidence="9">Phage integrase, N-terminal SAM-like domain</fullName>
    </submittedName>
</protein>
<comment type="function">
    <text evidence="1">Site-specific tyrosine recombinase, which acts by catalyzing the cutting and rejoining of the recombining DNA molecules.</text>
</comment>
<evidence type="ECO:0000256" key="4">
    <source>
        <dbReference type="ARBA" id="ARBA00023125"/>
    </source>
</evidence>
<dbReference type="PROSITE" id="PS51898">
    <property type="entry name" value="TYR_RECOMBINASE"/>
    <property type="match status" value="1"/>
</dbReference>
<dbReference type="GO" id="GO:0003677">
    <property type="term" value="F:DNA binding"/>
    <property type="evidence" value="ECO:0007669"/>
    <property type="project" value="UniProtKB-UniRule"/>
</dbReference>
<keyword evidence="3" id="KW-0229">DNA integration</keyword>
<name>A0A1M5ATZ6_9CLOT</name>
<evidence type="ECO:0000259" key="8">
    <source>
        <dbReference type="PROSITE" id="PS51900"/>
    </source>
</evidence>
<evidence type="ECO:0000256" key="3">
    <source>
        <dbReference type="ARBA" id="ARBA00022908"/>
    </source>
</evidence>
<dbReference type="SUPFAM" id="SSF56349">
    <property type="entry name" value="DNA breaking-rejoining enzymes"/>
    <property type="match status" value="1"/>
</dbReference>
<organism evidence="9 10">
    <name type="scientific">Caloramator proteoclasticus DSM 10124</name>
    <dbReference type="NCBI Taxonomy" id="1121262"/>
    <lineage>
        <taxon>Bacteria</taxon>
        <taxon>Bacillati</taxon>
        <taxon>Bacillota</taxon>
        <taxon>Clostridia</taxon>
        <taxon>Eubacteriales</taxon>
        <taxon>Clostridiaceae</taxon>
        <taxon>Caloramator</taxon>
    </lineage>
</organism>
<evidence type="ECO:0000313" key="9">
    <source>
        <dbReference type="EMBL" id="SHF33596.1"/>
    </source>
</evidence>
<keyword evidence="10" id="KW-1185">Reference proteome</keyword>
<dbReference type="Pfam" id="PF02899">
    <property type="entry name" value="Phage_int_SAM_1"/>
    <property type="match status" value="1"/>
</dbReference>
<dbReference type="InterPro" id="IPR050090">
    <property type="entry name" value="Tyrosine_recombinase_XerCD"/>
</dbReference>
<dbReference type="PROSITE" id="PS51900">
    <property type="entry name" value="CB"/>
    <property type="match status" value="1"/>
</dbReference>
<dbReference type="Gene3D" id="1.10.150.130">
    <property type="match status" value="1"/>
</dbReference>
<keyword evidence="5" id="KW-0233">DNA recombination</keyword>
<evidence type="ECO:0000256" key="6">
    <source>
        <dbReference type="PROSITE-ProRule" id="PRU01248"/>
    </source>
</evidence>
<dbReference type="GO" id="GO:0015074">
    <property type="term" value="P:DNA integration"/>
    <property type="evidence" value="ECO:0007669"/>
    <property type="project" value="UniProtKB-KW"/>
</dbReference>
<dbReference type="Gene3D" id="1.10.443.10">
    <property type="entry name" value="Intergrase catalytic core"/>
    <property type="match status" value="1"/>
</dbReference>
<dbReference type="InterPro" id="IPR044068">
    <property type="entry name" value="CB"/>
</dbReference>
<evidence type="ECO:0000256" key="1">
    <source>
        <dbReference type="ARBA" id="ARBA00003283"/>
    </source>
</evidence>
<dbReference type="EMBL" id="FQVG01000057">
    <property type="protein sequence ID" value="SHF33596.1"/>
    <property type="molecule type" value="Genomic_DNA"/>
</dbReference>
<dbReference type="InterPro" id="IPR013762">
    <property type="entry name" value="Integrase-like_cat_sf"/>
</dbReference>
<accession>A0A1M5ATZ6</accession>
<dbReference type="AlphaFoldDB" id="A0A1M5ATZ6"/>
<reference evidence="10" key="1">
    <citation type="submission" date="2016-11" db="EMBL/GenBank/DDBJ databases">
        <authorList>
            <person name="Varghese N."/>
            <person name="Submissions S."/>
        </authorList>
    </citation>
    <scope>NUCLEOTIDE SEQUENCE [LARGE SCALE GENOMIC DNA]</scope>
    <source>
        <strain evidence="10">DSM 10124</strain>
    </source>
</reference>
<evidence type="ECO:0000259" key="7">
    <source>
        <dbReference type="PROSITE" id="PS51898"/>
    </source>
</evidence>